<reference evidence="1 2" key="1">
    <citation type="submission" date="2023-07" db="EMBL/GenBank/DDBJ databases">
        <title>Pathogens genome sequencing project 196.</title>
        <authorList>
            <person name="Cao X."/>
        </authorList>
    </citation>
    <scope>NUCLEOTIDE SEQUENCE [LARGE SCALE GENOMIC DNA]</scope>
    <source>
        <strain evidence="1 2">SM41</strain>
    </source>
</reference>
<proteinExistence type="predicted"/>
<protein>
    <submittedName>
        <fullName evidence="1">Uncharacterized protein</fullName>
    </submittedName>
</protein>
<accession>A0ABD5BNF3</accession>
<name>A0ABD5BNF3_SERMA</name>
<dbReference type="GeneID" id="301144443"/>
<gene>
    <name evidence="1" type="ORF">RF091_22605</name>
</gene>
<organism evidence="1 2">
    <name type="scientific">Serratia marcescens</name>
    <dbReference type="NCBI Taxonomy" id="615"/>
    <lineage>
        <taxon>Bacteria</taxon>
        <taxon>Pseudomonadati</taxon>
        <taxon>Pseudomonadota</taxon>
        <taxon>Gammaproteobacteria</taxon>
        <taxon>Enterobacterales</taxon>
        <taxon>Yersiniaceae</taxon>
        <taxon>Serratia</taxon>
    </lineage>
</organism>
<sequence>MSNTKKVPVGYVKPSRTDIARSVATSTAVETGQPSARIEASLEEVRKKFAHLRLA</sequence>
<dbReference type="EMBL" id="JAVIPQ010000400">
    <property type="protein sequence ID" value="MDQ9558287.1"/>
    <property type="molecule type" value="Genomic_DNA"/>
</dbReference>
<comment type="caution">
    <text evidence="1">The sequence shown here is derived from an EMBL/GenBank/DDBJ whole genome shotgun (WGS) entry which is preliminary data.</text>
</comment>
<dbReference type="Proteomes" id="UP001234811">
    <property type="component" value="Unassembled WGS sequence"/>
</dbReference>
<dbReference type="RefSeq" id="WP_162846236.1">
    <property type="nucleotide sequence ID" value="NZ_ABEXNO020000004.1"/>
</dbReference>
<evidence type="ECO:0000313" key="2">
    <source>
        <dbReference type="Proteomes" id="UP001234811"/>
    </source>
</evidence>
<evidence type="ECO:0000313" key="1">
    <source>
        <dbReference type="EMBL" id="MDQ9558287.1"/>
    </source>
</evidence>
<dbReference type="AlphaFoldDB" id="A0ABD5BNF3"/>